<protein>
    <submittedName>
        <fullName evidence="1">Uncharacterized protein</fullName>
    </submittedName>
</protein>
<evidence type="ECO:0000313" key="2">
    <source>
        <dbReference type="Proteomes" id="UP000198561"/>
    </source>
</evidence>
<reference evidence="1 2" key="1">
    <citation type="submission" date="2016-10" db="EMBL/GenBank/DDBJ databases">
        <authorList>
            <person name="de Groot N.N."/>
        </authorList>
    </citation>
    <scope>NUCLEOTIDE SEQUENCE [LARGE SCALE GENOMIC DNA]</scope>
    <source>
        <strain evidence="1 2">DSM 23031</strain>
    </source>
</reference>
<dbReference type="AlphaFoldDB" id="A0A1H6HCG2"/>
<dbReference type="EMBL" id="FNWQ01000002">
    <property type="protein sequence ID" value="SEH33527.1"/>
    <property type="molecule type" value="Genomic_DNA"/>
</dbReference>
<sequence length="30" mass="3505">MYLEALFAEYKNKTASLREAVYIIELVVLN</sequence>
<organism evidence="1 2">
    <name type="scientific">Chryseobacterium culicis</name>
    <dbReference type="NCBI Taxonomy" id="680127"/>
    <lineage>
        <taxon>Bacteria</taxon>
        <taxon>Pseudomonadati</taxon>
        <taxon>Bacteroidota</taxon>
        <taxon>Flavobacteriia</taxon>
        <taxon>Flavobacteriales</taxon>
        <taxon>Weeksellaceae</taxon>
        <taxon>Chryseobacterium group</taxon>
        <taxon>Chryseobacterium</taxon>
    </lineage>
</organism>
<dbReference type="Proteomes" id="UP000198561">
    <property type="component" value="Unassembled WGS sequence"/>
</dbReference>
<accession>A0A1H6HCG2</accession>
<evidence type="ECO:0000313" key="1">
    <source>
        <dbReference type="EMBL" id="SEH33527.1"/>
    </source>
</evidence>
<gene>
    <name evidence="1" type="ORF">SAMN05421593_2350</name>
</gene>
<proteinExistence type="predicted"/>
<name>A0A1H6HCG2_CHRCI</name>